<dbReference type="InterPro" id="IPR015943">
    <property type="entry name" value="WD40/YVTN_repeat-like_dom_sf"/>
</dbReference>
<evidence type="ECO:0000256" key="2">
    <source>
        <dbReference type="SAM" id="Coils"/>
    </source>
</evidence>
<dbReference type="Proteomes" id="UP001530400">
    <property type="component" value="Unassembled WGS sequence"/>
</dbReference>
<feature type="coiled-coil region" evidence="2">
    <location>
        <begin position="1040"/>
        <end position="1078"/>
    </location>
</feature>
<dbReference type="PANTHER" id="PTHR32215:SF0">
    <property type="entry name" value="CILIA- AND FLAGELLA-ASSOCIATED PROTEIN 57"/>
    <property type="match status" value="1"/>
</dbReference>
<feature type="repeat" description="WD" evidence="1">
    <location>
        <begin position="457"/>
        <end position="498"/>
    </location>
</feature>
<keyword evidence="2" id="KW-0175">Coiled coil</keyword>
<comment type="caution">
    <text evidence="3">The sequence shown here is derived from an EMBL/GenBank/DDBJ whole genome shotgun (WGS) entry which is preliminary data.</text>
</comment>
<dbReference type="PROSITE" id="PS50082">
    <property type="entry name" value="WD_REPEATS_2"/>
    <property type="match status" value="1"/>
</dbReference>
<keyword evidence="1" id="KW-0853">WD repeat</keyword>
<dbReference type="InterPro" id="IPR052993">
    <property type="entry name" value="CFA-57"/>
</dbReference>
<dbReference type="InterPro" id="IPR001680">
    <property type="entry name" value="WD40_rpt"/>
</dbReference>
<evidence type="ECO:0008006" key="5">
    <source>
        <dbReference type="Google" id="ProtNLM"/>
    </source>
</evidence>
<feature type="coiled-coil region" evidence="2">
    <location>
        <begin position="826"/>
        <end position="867"/>
    </location>
</feature>
<accession>A0ABD3NKM4</accession>
<keyword evidence="4" id="KW-1185">Reference proteome</keyword>
<evidence type="ECO:0000313" key="3">
    <source>
        <dbReference type="EMBL" id="KAL3776063.1"/>
    </source>
</evidence>
<dbReference type="SUPFAM" id="SSF69322">
    <property type="entry name" value="Tricorn protease domain 2"/>
    <property type="match status" value="1"/>
</dbReference>
<evidence type="ECO:0000313" key="4">
    <source>
        <dbReference type="Proteomes" id="UP001530400"/>
    </source>
</evidence>
<reference evidence="3 4" key="1">
    <citation type="submission" date="2024-10" db="EMBL/GenBank/DDBJ databases">
        <title>Updated reference genomes for cyclostephanoid diatoms.</title>
        <authorList>
            <person name="Roberts W.R."/>
            <person name="Alverson A.J."/>
        </authorList>
    </citation>
    <scope>NUCLEOTIDE SEQUENCE [LARGE SCALE GENOMIC DNA]</scope>
    <source>
        <strain evidence="3 4">AJA010-31</strain>
    </source>
</reference>
<proteinExistence type="predicted"/>
<sequence length="1114" mass="124243">MVIEDSKDYQLKHVFGVTKCVGFACLEREIAFAATDNVVFHDVQTNSQRFLAIPGDISCIATNQSRSIVAVAVKGSSDVVIYDATTLHIKAKLAHTSSSCVYHVSFNKDASSALVLTNAPESAMAMFIKKKSSYDITSTMQFQGGVLRADICPVNTNLIGVLSSDNLAFFRPSTTKMNTRFIPLSSSLNKEPGKYTTQCWLTSGDLIVGTATGNVLIFGENRELKQTIAVPTASVQCITACPKGFCMGDSGGSFTLFQRASKDNDEFISTRSMQLGGKVPITSVGIVKSNDDVVCLTERSELLRFPLNECDPESITTILPSFNTCESNVKQFIPSFGSLFVDTCQWMPLLDVGGYDGILRIVNHESKNVELVHDFKESIQDLSLHPTGKYVLLSTVKRVCVCSIHQHQIHVVWQIPDIPNASVVKFSRGGDRFGIVINTVVQVHDFNSPDYQNISTLRSHSKSIVAFEFGLYGDELCTIGADAVVCLWDCSKGKVLRRINLLSPAILSGCVQWNERVAATVTTDGRFKAVGLDAGTVQLDIKCGLTDKLLATLPSGSFAISSGDGAVKIMRIHGESLITEHLTCSPGRQMFSIAHSHGHLFAASNSCVNVYAMNDNLSTVDPAYRPFDGIIMRSRQDIDALNEETQDVENKISSLKAEHTARLQSLKEEARLEVERLVRMHHMQIAEIRSEASKLESVIHNMKAELSAALDELKAQHSTALLSSNKEAERKCANEIDSTAAFRARCSHERLEFQNEMARIKEQHAHNIIHETEEFHQQMVMANNHCEDIIKTIESLRIDVDKKGEIMEQRSNMEIVALWKDHANSLRGLKRSNQLLLNEKSILQQRYNTMLDDLKELQEQVSSQEESHQTALSHIAGLNDEIRNARQSISEKDCIITHIEGKMSLLSQANLEDEQVNKDISNERTQLEYRLQPFEEDVKLKEEELARLNETIKGNSNTLSHLKVELESAKIKAKQSKQQLASLVRVSSETENMIVSLENKLLIGSDSALSCIDNHHALKTRLRSIAEEFLGDKERRHSMARSNNEMLESIENKVKMLQKAIEQKQKTHSKDMNRLNREYALLVKVWHPSLNGTELMKSKEISHCSPSPYSFIRN</sequence>
<dbReference type="Gene3D" id="2.130.10.10">
    <property type="entry name" value="YVTN repeat-like/Quinoprotein amine dehydrogenase"/>
    <property type="match status" value="2"/>
</dbReference>
<organism evidence="3 4">
    <name type="scientific">Cyclotella atomus</name>
    <dbReference type="NCBI Taxonomy" id="382360"/>
    <lineage>
        <taxon>Eukaryota</taxon>
        <taxon>Sar</taxon>
        <taxon>Stramenopiles</taxon>
        <taxon>Ochrophyta</taxon>
        <taxon>Bacillariophyta</taxon>
        <taxon>Coscinodiscophyceae</taxon>
        <taxon>Thalassiosirophycidae</taxon>
        <taxon>Stephanodiscales</taxon>
        <taxon>Stephanodiscaceae</taxon>
        <taxon>Cyclotella</taxon>
    </lineage>
</organism>
<gene>
    <name evidence="3" type="ORF">ACHAWO_003709</name>
</gene>
<name>A0ABD3NKM4_9STRA</name>
<feature type="coiled-coil region" evidence="2">
    <location>
        <begin position="631"/>
        <end position="712"/>
    </location>
</feature>
<dbReference type="InterPro" id="IPR036322">
    <property type="entry name" value="WD40_repeat_dom_sf"/>
</dbReference>
<protein>
    <recommendedName>
        <fullName evidence="5">Cilia- and flagella-associated protein 57</fullName>
    </recommendedName>
</protein>
<evidence type="ECO:0000256" key="1">
    <source>
        <dbReference type="PROSITE-ProRule" id="PRU00221"/>
    </source>
</evidence>
<feature type="coiled-coil region" evidence="2">
    <location>
        <begin position="931"/>
        <end position="986"/>
    </location>
</feature>
<dbReference type="PANTHER" id="PTHR32215">
    <property type="entry name" value="CILIA- AND FLAGELLA-ASSOCIATED PROTEIN 57"/>
    <property type="match status" value="1"/>
</dbReference>
<dbReference type="AlphaFoldDB" id="A0ABD3NKM4"/>
<dbReference type="EMBL" id="JALLPJ020001119">
    <property type="protein sequence ID" value="KAL3776063.1"/>
    <property type="molecule type" value="Genomic_DNA"/>
</dbReference>
<dbReference type="SUPFAM" id="SSF50978">
    <property type="entry name" value="WD40 repeat-like"/>
    <property type="match status" value="1"/>
</dbReference>